<protein>
    <recommendedName>
        <fullName evidence="1">VWFA domain-containing protein</fullName>
    </recommendedName>
</protein>
<comment type="caution">
    <text evidence="2">The sequence shown here is derived from an EMBL/GenBank/DDBJ whole genome shotgun (WGS) entry which is preliminary data.</text>
</comment>
<dbReference type="Gene3D" id="3.40.50.410">
    <property type="entry name" value="von Willebrand factor, type A domain"/>
    <property type="match status" value="1"/>
</dbReference>
<dbReference type="EMBL" id="JAIWYP010000004">
    <property type="protein sequence ID" value="KAH3836104.1"/>
    <property type="molecule type" value="Genomic_DNA"/>
</dbReference>
<dbReference type="CDD" id="cd00198">
    <property type="entry name" value="vWFA"/>
    <property type="match status" value="1"/>
</dbReference>
<proteinExistence type="predicted"/>
<feature type="domain" description="VWFA" evidence="1">
    <location>
        <begin position="165"/>
        <end position="367"/>
    </location>
</feature>
<evidence type="ECO:0000313" key="3">
    <source>
        <dbReference type="Proteomes" id="UP000828390"/>
    </source>
</evidence>
<dbReference type="InterPro" id="IPR036465">
    <property type="entry name" value="vWFA_dom_sf"/>
</dbReference>
<evidence type="ECO:0000313" key="2">
    <source>
        <dbReference type="EMBL" id="KAH3836104.1"/>
    </source>
</evidence>
<dbReference type="Proteomes" id="UP000828390">
    <property type="component" value="Unassembled WGS sequence"/>
</dbReference>
<dbReference type="SMART" id="SM00327">
    <property type="entry name" value="VWA"/>
    <property type="match status" value="1"/>
</dbReference>
<gene>
    <name evidence="2" type="ORF">DPMN_109474</name>
</gene>
<reference evidence="2" key="1">
    <citation type="journal article" date="2019" name="bioRxiv">
        <title>The Genome of the Zebra Mussel, Dreissena polymorpha: A Resource for Invasive Species Research.</title>
        <authorList>
            <person name="McCartney M.A."/>
            <person name="Auch B."/>
            <person name="Kono T."/>
            <person name="Mallez S."/>
            <person name="Zhang Y."/>
            <person name="Obille A."/>
            <person name="Becker A."/>
            <person name="Abrahante J.E."/>
            <person name="Garbe J."/>
            <person name="Badalamenti J.P."/>
            <person name="Herman A."/>
            <person name="Mangelson H."/>
            <person name="Liachko I."/>
            <person name="Sullivan S."/>
            <person name="Sone E.D."/>
            <person name="Koren S."/>
            <person name="Silverstein K.A.T."/>
            <person name="Beckman K.B."/>
            <person name="Gohl D.M."/>
        </authorList>
    </citation>
    <scope>NUCLEOTIDE SEQUENCE</scope>
    <source>
        <strain evidence="2">Duluth1</strain>
        <tissue evidence="2">Whole animal</tissue>
    </source>
</reference>
<dbReference type="Gene3D" id="2.30.30.40">
    <property type="entry name" value="SH3 Domains"/>
    <property type="match status" value="1"/>
</dbReference>
<name>A0A9D4KAV3_DREPO</name>
<dbReference type="InterPro" id="IPR037252">
    <property type="entry name" value="Mib_Herc2_sf"/>
</dbReference>
<dbReference type="SUPFAM" id="SSF159034">
    <property type="entry name" value="Mib/herc2 domain-like"/>
    <property type="match status" value="1"/>
</dbReference>
<dbReference type="InterPro" id="IPR002035">
    <property type="entry name" value="VWF_A"/>
</dbReference>
<accession>A0A9D4KAV3</accession>
<dbReference type="SUPFAM" id="SSF53300">
    <property type="entry name" value="vWA-like"/>
    <property type="match status" value="1"/>
</dbReference>
<sequence>MDKQVLDDIQDIMKINRSNFQRLQDLNECGRRAECQCADVIDRLTAVASDLNERLTELHLRESEVDTEQNDIVQRFSYIETQLDELRQKVHTTKDISCNTVFAHNSKDGTYRDVSSKDSSVPKHGSVVRQTHKYFLSGNEKTWDTLAQKTLDRARQITGQLECVATVLCLDISESMASGNAWNQAMEFVNDFLSGLEEYKIHNEDRIREFVALVTFGHETKLQQCLTNRFDDVKKQLEQMPLGGPSPLLGGLMCAKAGALSGKNGPSVNGLIIIQKIIVVTDGRPTETLLHAGPDAEDETKHEQTLTYLAEAIDEIDKKDIDVSFIGVGNYDKNFINIMASLSGELKSFTYKDGRRLARRGYLAANLLFQDLSLNVTLNTAMTKEDEEDIQALRDRTERFMERDFGSKFYKEIKGSEIPILGSRVRRGPDWNRGNLDGNRPGTVIGHIESDQILVLWDFNDWKMVCRYGDAGFDVKVVNEPRILDEGENFAIGCRVKPKSDMSVEHNLSETGVVLQVADNKARVRWNDGTIRDYEYGIERKIAIELC</sequence>
<reference evidence="2" key="2">
    <citation type="submission" date="2020-11" db="EMBL/GenBank/DDBJ databases">
        <authorList>
            <person name="McCartney M.A."/>
            <person name="Auch B."/>
            <person name="Kono T."/>
            <person name="Mallez S."/>
            <person name="Becker A."/>
            <person name="Gohl D.M."/>
            <person name="Silverstein K.A.T."/>
            <person name="Koren S."/>
            <person name="Bechman K.B."/>
            <person name="Herman A."/>
            <person name="Abrahante J.E."/>
            <person name="Garbe J."/>
        </authorList>
    </citation>
    <scope>NUCLEOTIDE SEQUENCE</scope>
    <source>
        <strain evidence="2">Duluth1</strain>
        <tissue evidence="2">Whole animal</tissue>
    </source>
</reference>
<keyword evidence="3" id="KW-1185">Reference proteome</keyword>
<dbReference type="Pfam" id="PF00092">
    <property type="entry name" value="VWA"/>
    <property type="match status" value="1"/>
</dbReference>
<dbReference type="PROSITE" id="PS50234">
    <property type="entry name" value="VWFA"/>
    <property type="match status" value="1"/>
</dbReference>
<evidence type="ECO:0000259" key="1">
    <source>
        <dbReference type="PROSITE" id="PS50234"/>
    </source>
</evidence>
<dbReference type="GO" id="GO:0046872">
    <property type="term" value="F:metal ion binding"/>
    <property type="evidence" value="ECO:0007669"/>
    <property type="project" value="InterPro"/>
</dbReference>
<dbReference type="AlphaFoldDB" id="A0A9D4KAV3"/>
<dbReference type="GO" id="GO:0004842">
    <property type="term" value="F:ubiquitin-protein transferase activity"/>
    <property type="evidence" value="ECO:0007669"/>
    <property type="project" value="InterPro"/>
</dbReference>
<organism evidence="2 3">
    <name type="scientific">Dreissena polymorpha</name>
    <name type="common">Zebra mussel</name>
    <name type="synonym">Mytilus polymorpha</name>
    <dbReference type="NCBI Taxonomy" id="45954"/>
    <lineage>
        <taxon>Eukaryota</taxon>
        <taxon>Metazoa</taxon>
        <taxon>Spiralia</taxon>
        <taxon>Lophotrochozoa</taxon>
        <taxon>Mollusca</taxon>
        <taxon>Bivalvia</taxon>
        <taxon>Autobranchia</taxon>
        <taxon>Heteroconchia</taxon>
        <taxon>Euheterodonta</taxon>
        <taxon>Imparidentia</taxon>
        <taxon>Neoheterodontei</taxon>
        <taxon>Myida</taxon>
        <taxon>Dreissenoidea</taxon>
        <taxon>Dreissenidae</taxon>
        <taxon>Dreissena</taxon>
    </lineage>
</organism>